<dbReference type="GeneID" id="113217129"/>
<dbReference type="InterPro" id="IPR011333">
    <property type="entry name" value="SKP1/BTB/POZ_sf"/>
</dbReference>
<accession>A0A6J1THK7</accession>
<dbReference type="CDD" id="cd18186">
    <property type="entry name" value="BTB_POZ_ZBTB_KLHL-like"/>
    <property type="match status" value="1"/>
</dbReference>
<sequence>MDAKPHPEMRLLHLVEYTARTDTLKKQGECSLAEVKTKDGRASFEPVLRYSKSGGSQPVNRHVVVMGQPPSHMFSNSPQPLYVPAPVLLNHISLSLRKSKTLCATPPIVHCVMVGWPATKKAPQNAATQQQLPQPTSDTSVVSKHVVLDGKSFENVLSLPADTFQRVAVRFMVYDITDVPAPAGVRLCFNQARLKGHLCDSKLVVEGVELPAHRMVLALRSPVLDRMLMTGSFKEAKEGRVELVDFSKSAVEKFLEFLYTDSIKNWGAREVELLLLADKYMVPELREVCSLRLWTCDAPYALKVLHAAGFHEILNRPLRRRLTAIVMDNMETLANSKDWVAFQEAYPVLADSMLGSADRTSDSATCSVWSL</sequence>
<dbReference type="Proteomes" id="UP000504606">
    <property type="component" value="Unplaced"/>
</dbReference>
<feature type="domain" description="BTB" evidence="1">
    <location>
        <begin position="199"/>
        <end position="263"/>
    </location>
</feature>
<name>A0A6J1THK7_FRAOC</name>
<organism evidence="2 3">
    <name type="scientific">Frankliniella occidentalis</name>
    <name type="common">Western flower thrips</name>
    <name type="synonym">Euthrips occidentalis</name>
    <dbReference type="NCBI Taxonomy" id="133901"/>
    <lineage>
        <taxon>Eukaryota</taxon>
        <taxon>Metazoa</taxon>
        <taxon>Ecdysozoa</taxon>
        <taxon>Arthropoda</taxon>
        <taxon>Hexapoda</taxon>
        <taxon>Insecta</taxon>
        <taxon>Pterygota</taxon>
        <taxon>Neoptera</taxon>
        <taxon>Paraneoptera</taxon>
        <taxon>Thysanoptera</taxon>
        <taxon>Terebrantia</taxon>
        <taxon>Thripoidea</taxon>
        <taxon>Thripidae</taxon>
        <taxon>Frankliniella</taxon>
    </lineage>
</organism>
<reference evidence="3" key="1">
    <citation type="submission" date="2025-08" db="UniProtKB">
        <authorList>
            <consortium name="RefSeq"/>
        </authorList>
    </citation>
    <scope>IDENTIFICATION</scope>
    <source>
        <tissue evidence="3">Whole organism</tissue>
    </source>
</reference>
<dbReference type="KEGG" id="foc:113217129"/>
<dbReference type="InterPro" id="IPR000210">
    <property type="entry name" value="BTB/POZ_dom"/>
</dbReference>
<dbReference type="PROSITE" id="PS50097">
    <property type="entry name" value="BTB"/>
    <property type="match status" value="1"/>
</dbReference>
<keyword evidence="2" id="KW-1185">Reference proteome</keyword>
<dbReference type="Pfam" id="PF00651">
    <property type="entry name" value="BTB"/>
    <property type="match status" value="1"/>
</dbReference>
<dbReference type="SMART" id="SM00225">
    <property type="entry name" value="BTB"/>
    <property type="match status" value="1"/>
</dbReference>
<dbReference type="RefSeq" id="XP_026292753.2">
    <property type="nucleotide sequence ID" value="XM_026436968.2"/>
</dbReference>
<dbReference type="AlphaFoldDB" id="A0A6J1THK7"/>
<dbReference type="Gene3D" id="3.30.710.10">
    <property type="entry name" value="Potassium Channel Kv1.1, Chain A"/>
    <property type="match status" value="1"/>
</dbReference>
<dbReference type="OrthoDB" id="6359943at2759"/>
<evidence type="ECO:0000313" key="2">
    <source>
        <dbReference type="Proteomes" id="UP000504606"/>
    </source>
</evidence>
<dbReference type="PANTHER" id="PTHR24413">
    <property type="entry name" value="SPECKLE-TYPE POZ PROTEIN"/>
    <property type="match status" value="1"/>
</dbReference>
<evidence type="ECO:0000313" key="3">
    <source>
        <dbReference type="RefSeq" id="XP_026292753.2"/>
    </source>
</evidence>
<evidence type="ECO:0000259" key="1">
    <source>
        <dbReference type="PROSITE" id="PS50097"/>
    </source>
</evidence>
<proteinExistence type="predicted"/>
<dbReference type="SUPFAM" id="SSF54695">
    <property type="entry name" value="POZ domain"/>
    <property type="match status" value="1"/>
</dbReference>
<gene>
    <name evidence="3" type="primary">LOC113217129</name>
</gene>
<protein>
    <submittedName>
        <fullName evidence="3">Uncharacterized protein LOC113217129</fullName>
    </submittedName>
</protein>